<evidence type="ECO:0000256" key="2">
    <source>
        <dbReference type="ARBA" id="ARBA00010449"/>
    </source>
</evidence>
<name>A0A836CI43_9STRA</name>
<accession>A0A836CI43</accession>
<evidence type="ECO:0008006" key="10">
    <source>
        <dbReference type="Google" id="ProtNLM"/>
    </source>
</evidence>
<dbReference type="Pfam" id="PF14737">
    <property type="entry name" value="DUF4470"/>
    <property type="match status" value="1"/>
</dbReference>
<organism evidence="8 9">
    <name type="scientific">Tribonema minus</name>
    <dbReference type="NCBI Taxonomy" id="303371"/>
    <lineage>
        <taxon>Eukaryota</taxon>
        <taxon>Sar</taxon>
        <taxon>Stramenopiles</taxon>
        <taxon>Ochrophyta</taxon>
        <taxon>PX clade</taxon>
        <taxon>Xanthophyceae</taxon>
        <taxon>Tribonematales</taxon>
        <taxon>Tribonemataceae</taxon>
        <taxon>Tribonema</taxon>
    </lineage>
</organism>
<feature type="region of interest" description="Disordered" evidence="5">
    <location>
        <begin position="342"/>
        <end position="365"/>
    </location>
</feature>
<comment type="caution">
    <text evidence="8">The sequence shown here is derived from an EMBL/GenBank/DDBJ whole genome shotgun (WGS) entry which is preliminary data.</text>
</comment>
<dbReference type="InterPro" id="IPR027974">
    <property type="entry name" value="DUF4470"/>
</dbReference>
<dbReference type="PANTHER" id="PTHR22118:SF14">
    <property type="entry name" value="DYNEIN AXONEMAL ASSEMBLY FACTOR 3"/>
    <property type="match status" value="1"/>
</dbReference>
<feature type="domain" description="DUF4470" evidence="6">
    <location>
        <begin position="10"/>
        <end position="100"/>
    </location>
</feature>
<evidence type="ECO:0000259" key="7">
    <source>
        <dbReference type="Pfam" id="PF14740"/>
    </source>
</evidence>
<keyword evidence="9" id="KW-1185">Reference proteome</keyword>
<dbReference type="GO" id="GO:0070286">
    <property type="term" value="P:axonemal dynein complex assembly"/>
    <property type="evidence" value="ECO:0007669"/>
    <property type="project" value="InterPro"/>
</dbReference>
<sequence>MKEGLGAHAMWGFTPALDLLAYPPPAFAAEDRGSSSGSSSSKKSAVLLAQPGDPGHLLKTICCRRRHATLQQLDVYLHDGPPEVLARHLLLLAVIHDWEERTCKYVARLARELVELLRAGKGPMAGLIDFSLLKYREKDELEEVLLSWYSETGCSDVAKLRDQRLRNFFGQQYDARHSVVDWDYTARLKDVAGVIHYKQYRKWRTNGIAFEFGDQVYDRPNLTMLSFAEGLVKSGEHRGRKKGVRGFWLDIRVGPFMPFGVDCDRPNKAAEDLFLVHNKGTGTEQYRHNFAEVAVYNLLSYMWEAETGTMYKMSKPHDIYSGLGEEAPEGERCTVEELLDTVEEEPEAQPQVNMDSKRGGGETQGPVATVRQELQEGAPEGEQSRLAERYRAETFAGVTIHLLSGELGAHLSRQRYRRAFDRVHLSGTAAQYASSAAINEVLAPEATISVDTAKYLVPLRPDQQEAWVTKVKEMAAERSWTEPATSTSAPSSSAANDTLYFHYRASE</sequence>
<evidence type="ECO:0000256" key="3">
    <source>
        <dbReference type="ARBA" id="ARBA00022490"/>
    </source>
</evidence>
<evidence type="ECO:0000256" key="4">
    <source>
        <dbReference type="ARBA" id="ARBA00022794"/>
    </source>
</evidence>
<keyword evidence="4" id="KW-0970">Cilium biogenesis/degradation</keyword>
<dbReference type="Proteomes" id="UP000664859">
    <property type="component" value="Unassembled WGS sequence"/>
</dbReference>
<gene>
    <name evidence="8" type="ORF">JKP88DRAFT_276249</name>
</gene>
<dbReference type="Pfam" id="PF14740">
    <property type="entry name" value="DUF4471"/>
    <property type="match status" value="1"/>
</dbReference>
<keyword evidence="3" id="KW-0963">Cytoplasm</keyword>
<proteinExistence type="inferred from homology"/>
<dbReference type="EMBL" id="JAFCMP010000101">
    <property type="protein sequence ID" value="KAG5186852.1"/>
    <property type="molecule type" value="Genomic_DNA"/>
</dbReference>
<dbReference type="InterPro" id="IPR039304">
    <property type="entry name" value="DNAAF3"/>
</dbReference>
<dbReference type="PANTHER" id="PTHR22118">
    <property type="entry name" value="DYNEIN ASSEMBLY FACTOR 3, AXONEMAL"/>
    <property type="match status" value="1"/>
</dbReference>
<dbReference type="GO" id="GO:0005737">
    <property type="term" value="C:cytoplasm"/>
    <property type="evidence" value="ECO:0007669"/>
    <property type="project" value="UniProtKB-SubCell"/>
</dbReference>
<protein>
    <recommendedName>
        <fullName evidence="10">Dynein assembly factor 3, axonemal</fullName>
    </recommendedName>
</protein>
<dbReference type="GO" id="GO:0044458">
    <property type="term" value="P:motile cilium assembly"/>
    <property type="evidence" value="ECO:0007669"/>
    <property type="project" value="TreeGrafter"/>
</dbReference>
<evidence type="ECO:0000313" key="9">
    <source>
        <dbReference type="Proteomes" id="UP000664859"/>
    </source>
</evidence>
<evidence type="ECO:0000313" key="8">
    <source>
        <dbReference type="EMBL" id="KAG5186852.1"/>
    </source>
</evidence>
<comment type="subcellular location">
    <subcellularLocation>
        <location evidence="1">Cytoplasm</location>
    </subcellularLocation>
</comment>
<dbReference type="InterPro" id="IPR028235">
    <property type="entry name" value="DNAAF3_C"/>
</dbReference>
<evidence type="ECO:0000256" key="5">
    <source>
        <dbReference type="SAM" id="MobiDB-lite"/>
    </source>
</evidence>
<comment type="similarity">
    <text evidence="2">Belongs to the DNAAF3 family.</text>
</comment>
<feature type="domain" description="Dynein assembly factor 3 C-terminal" evidence="7">
    <location>
        <begin position="128"/>
        <end position="481"/>
    </location>
</feature>
<dbReference type="OrthoDB" id="538817at2759"/>
<evidence type="ECO:0000256" key="1">
    <source>
        <dbReference type="ARBA" id="ARBA00004496"/>
    </source>
</evidence>
<evidence type="ECO:0000259" key="6">
    <source>
        <dbReference type="Pfam" id="PF14737"/>
    </source>
</evidence>
<dbReference type="AlphaFoldDB" id="A0A836CI43"/>
<reference evidence="8" key="1">
    <citation type="submission" date="2021-02" db="EMBL/GenBank/DDBJ databases">
        <title>First Annotated Genome of the Yellow-green Alga Tribonema minus.</title>
        <authorList>
            <person name="Mahan K.M."/>
        </authorList>
    </citation>
    <scope>NUCLEOTIDE SEQUENCE</scope>
    <source>
        <strain evidence="8">UTEX B ZZ1240</strain>
    </source>
</reference>